<feature type="chain" id="PRO_5007284459" evidence="1">
    <location>
        <begin position="19"/>
        <end position="109"/>
    </location>
</feature>
<accession>A0A131YA80</accession>
<reference evidence="2" key="1">
    <citation type="journal article" date="2016" name="Ticks Tick Borne Dis.">
        <title>De novo assembly and annotation of the salivary gland transcriptome of Rhipicephalus appendiculatus male and female ticks during blood feeding.</title>
        <authorList>
            <person name="de Castro M.H."/>
            <person name="de Klerk D."/>
            <person name="Pienaar R."/>
            <person name="Latif A.A."/>
            <person name="Rees D.J."/>
            <person name="Mans B.J."/>
        </authorList>
    </citation>
    <scope>NUCLEOTIDE SEQUENCE</scope>
    <source>
        <tissue evidence="2">Salivary glands</tissue>
    </source>
</reference>
<proteinExistence type="predicted"/>
<keyword evidence="1" id="KW-0732">Signal</keyword>
<dbReference type="AlphaFoldDB" id="A0A131YA80"/>
<dbReference type="EMBL" id="GEDV01012388">
    <property type="protein sequence ID" value="JAP76169.1"/>
    <property type="molecule type" value="Transcribed_RNA"/>
</dbReference>
<evidence type="ECO:0000313" key="2">
    <source>
        <dbReference type="EMBL" id="JAP76169.1"/>
    </source>
</evidence>
<organism evidence="2">
    <name type="scientific">Rhipicephalus appendiculatus</name>
    <name type="common">Brown ear tick</name>
    <dbReference type="NCBI Taxonomy" id="34631"/>
    <lineage>
        <taxon>Eukaryota</taxon>
        <taxon>Metazoa</taxon>
        <taxon>Ecdysozoa</taxon>
        <taxon>Arthropoda</taxon>
        <taxon>Chelicerata</taxon>
        <taxon>Arachnida</taxon>
        <taxon>Acari</taxon>
        <taxon>Parasitiformes</taxon>
        <taxon>Ixodida</taxon>
        <taxon>Ixodoidea</taxon>
        <taxon>Ixodidae</taxon>
        <taxon>Rhipicephalinae</taxon>
        <taxon>Rhipicephalus</taxon>
        <taxon>Rhipicephalus</taxon>
    </lineage>
</organism>
<evidence type="ECO:0000256" key="1">
    <source>
        <dbReference type="SAM" id="SignalP"/>
    </source>
</evidence>
<feature type="signal peptide" evidence="1">
    <location>
        <begin position="1"/>
        <end position="18"/>
    </location>
</feature>
<protein>
    <submittedName>
        <fullName evidence="2">Vitellogenin 2</fullName>
    </submittedName>
</protein>
<name>A0A131YA80_RHIAP</name>
<sequence>MVLLVIVVLVATLDQVQLEKGQNALLQVPHKQRLVLANGEFLELSFVELCGEGVLQDAGEVFVRRVVELVVSNVDVLRVERVRFEVQELEVGSIRLGLQDKPALEGDSR</sequence>